<organism evidence="2 3">
    <name type="scientific">Colletotrichum sidae</name>
    <dbReference type="NCBI Taxonomy" id="1347389"/>
    <lineage>
        <taxon>Eukaryota</taxon>
        <taxon>Fungi</taxon>
        <taxon>Dikarya</taxon>
        <taxon>Ascomycota</taxon>
        <taxon>Pezizomycotina</taxon>
        <taxon>Sordariomycetes</taxon>
        <taxon>Hypocreomycetidae</taxon>
        <taxon>Glomerellales</taxon>
        <taxon>Glomerellaceae</taxon>
        <taxon>Colletotrichum</taxon>
        <taxon>Colletotrichum orbiculare species complex</taxon>
    </lineage>
</organism>
<feature type="region of interest" description="Disordered" evidence="1">
    <location>
        <begin position="765"/>
        <end position="787"/>
    </location>
</feature>
<dbReference type="Proteomes" id="UP000295604">
    <property type="component" value="Unassembled WGS sequence"/>
</dbReference>
<feature type="compositionally biased region" description="Polar residues" evidence="1">
    <location>
        <begin position="262"/>
        <end position="278"/>
    </location>
</feature>
<gene>
    <name evidence="2" type="ORF">C8034_v008571</name>
</gene>
<feature type="compositionally biased region" description="Polar residues" evidence="1">
    <location>
        <begin position="603"/>
        <end position="612"/>
    </location>
</feature>
<reference evidence="2 3" key="1">
    <citation type="submission" date="2018-11" db="EMBL/GenBank/DDBJ databases">
        <title>Genome sequence and assembly of Colletotrichum sidae.</title>
        <authorList>
            <person name="Gan P."/>
            <person name="Shirasu K."/>
        </authorList>
    </citation>
    <scope>NUCLEOTIDE SEQUENCE [LARGE SCALE GENOMIC DNA]</scope>
    <source>
        <strain evidence="2 3">CBS 518.97</strain>
    </source>
</reference>
<feature type="compositionally biased region" description="Low complexity" evidence="1">
    <location>
        <begin position="905"/>
        <end position="914"/>
    </location>
</feature>
<feature type="compositionally biased region" description="Low complexity" evidence="1">
    <location>
        <begin position="33"/>
        <end position="59"/>
    </location>
</feature>
<feature type="compositionally biased region" description="Low complexity" evidence="1">
    <location>
        <begin position="835"/>
        <end position="850"/>
    </location>
</feature>
<feature type="region of interest" description="Disordered" evidence="1">
    <location>
        <begin position="588"/>
        <end position="617"/>
    </location>
</feature>
<feature type="region of interest" description="Disordered" evidence="1">
    <location>
        <begin position="1"/>
        <end position="70"/>
    </location>
</feature>
<feature type="compositionally biased region" description="Basic and acidic residues" evidence="1">
    <location>
        <begin position="1121"/>
        <end position="1134"/>
    </location>
</feature>
<feature type="region of interest" description="Disordered" evidence="1">
    <location>
        <begin position="661"/>
        <end position="711"/>
    </location>
</feature>
<feature type="compositionally biased region" description="Low complexity" evidence="1">
    <location>
        <begin position="1064"/>
        <end position="1082"/>
    </location>
</feature>
<evidence type="ECO:0000313" key="3">
    <source>
        <dbReference type="Proteomes" id="UP000295604"/>
    </source>
</evidence>
<dbReference type="AlphaFoldDB" id="A0A4R8TPW0"/>
<name>A0A4R8TPW0_9PEZI</name>
<evidence type="ECO:0000256" key="1">
    <source>
        <dbReference type="SAM" id="MobiDB-lite"/>
    </source>
</evidence>
<sequence>MARKNRRDPKAGSVAPGDGATPSPRSDQTRLGSSSVSSGADSTRATATSSRRSSSLSRFLNRRRTQPAPVEAPQLTYEASLEAPPPALPLPPLPTPLLGGCPGREISGAKSDGREWAYDFDSPPVLVYPDDLSKVEFNEHPLASYLEQEMGWDKRMLAECGLILPAKIDNGTPTYTWDSDDDDGEEISRAVMWTRAPKTPVPATPATPAERVEHPRTPSNVVISKLTSFASSMAKGDLEKDAHKLPELQELLSHFGLPPTPSESSSFLRPTKSSNNLRPKTPLRSVPSATKLRNKRSAGVLKSQISEPVVPEEMRRIGEDFSKVVARPRTRTASENARITSYASSLRSPSAMLPSPSCASNMPLYLLQPQHPSVYYGNNEPAPRFRIARPRLAPMEYLRQYQIAKASADSMGEKCPLPKPGLMWCWSENYKEFFILPSIPKGVTRKFFPHEVETDPVWKKKKRRMPLFQDLIDDNGKRRSFLVTASPKDEDPSNFYPPPVVVSPVRGEYHEDYTDSYDESQPNHSRAAEASLDSQRHHYLPAHNAGSSRGYRSRMEADIRQHQAMDRHRVALERGSFLDRDAFYPEEAQTRSIQRPRRVAHTAQAQVQPLENSSITSAASSSVVSHLDRFSGYSQATSDARSITSALTDESRRSQAISITSIASSDRSRSSKHSRRARVDTPVQDQANPALTPVFESPAPSTALRSSVTSPSGFGNRIASLSAPRNTDLPPIKVRRRRPVADLVHIPPITAADVYPRPLRINTIKSPSGSGKMPPDNHSRSTSDVVETSEVIKDIGSEIDRELEQVLSPRTAALVASSAQDNTAKNDMDPETPIRRPAARQSSQAAQAQRQEPRQVRSMRNLQYAAPTLPAPSKPLPALPSQARTEVAHRIPVSPFGPGPVISRPGSSSRAYGAPPAPPPQGPLPSPPVAKTPIPARPISPLWDDVVVRDFSIKKELEDKKAEEEMKKLEDLKWEKQQQRTIRPAQSMAAFSPRPIPAADQLPQVRQQESAASLQPRSRPLGLGKVASMAELKQRRGEGSVGGEDAVVGLQAFLNEDAAAAAAEAAAPLSAGGAASGRSAAPGGRGSGVASGGGAASGGSGFRGWGGVPATSTSKGGGKRKFFDLFRRKKDGEK</sequence>
<feature type="region of interest" description="Disordered" evidence="1">
    <location>
        <begin position="890"/>
        <end position="939"/>
    </location>
</feature>
<feature type="region of interest" description="Disordered" evidence="1">
    <location>
        <begin position="254"/>
        <end position="300"/>
    </location>
</feature>
<dbReference type="EMBL" id="QAPF01000030">
    <property type="protein sequence ID" value="TEA20611.1"/>
    <property type="molecule type" value="Genomic_DNA"/>
</dbReference>
<feature type="region of interest" description="Disordered" evidence="1">
    <location>
        <begin position="974"/>
        <end position="1027"/>
    </location>
</feature>
<feature type="region of interest" description="Disordered" evidence="1">
    <location>
        <begin position="512"/>
        <end position="532"/>
    </location>
</feature>
<protein>
    <submittedName>
        <fullName evidence="2">Uncharacterized protein</fullName>
    </submittedName>
</protein>
<feature type="compositionally biased region" description="Basic and acidic residues" evidence="1">
    <location>
        <begin position="824"/>
        <end position="834"/>
    </location>
</feature>
<feature type="region of interest" description="Disordered" evidence="1">
    <location>
        <begin position="815"/>
        <end position="857"/>
    </location>
</feature>
<feature type="compositionally biased region" description="Polar residues" evidence="1">
    <location>
        <begin position="699"/>
        <end position="711"/>
    </location>
</feature>
<feature type="compositionally biased region" description="Pro residues" evidence="1">
    <location>
        <begin position="915"/>
        <end position="938"/>
    </location>
</feature>
<proteinExistence type="predicted"/>
<feature type="region of interest" description="Disordered" evidence="1">
    <location>
        <begin position="1064"/>
        <end position="1134"/>
    </location>
</feature>
<comment type="caution">
    <text evidence="2">The sequence shown here is derived from an EMBL/GenBank/DDBJ whole genome shotgun (WGS) entry which is preliminary data.</text>
</comment>
<feature type="compositionally biased region" description="Polar residues" evidence="1">
    <location>
        <begin position="23"/>
        <end position="32"/>
    </location>
</feature>
<feature type="compositionally biased region" description="Polar residues" evidence="1">
    <location>
        <begin position="1004"/>
        <end position="1016"/>
    </location>
</feature>
<keyword evidence="3" id="KW-1185">Reference proteome</keyword>
<accession>A0A4R8TPW0</accession>
<evidence type="ECO:0000313" key="2">
    <source>
        <dbReference type="EMBL" id="TEA20611.1"/>
    </source>
</evidence>
<feature type="compositionally biased region" description="Gly residues" evidence="1">
    <location>
        <begin position="1083"/>
        <end position="1107"/>
    </location>
</feature>